<feature type="domain" description="MobA/MobL protein" evidence="4">
    <location>
        <begin position="144"/>
        <end position="304"/>
    </location>
</feature>
<dbReference type="Pfam" id="PF03389">
    <property type="entry name" value="MobA_MobL"/>
    <property type="match status" value="1"/>
</dbReference>
<proteinExistence type="inferred from homology"/>
<gene>
    <name evidence="5" type="ORF">GRI91_09355</name>
</gene>
<dbReference type="Gene3D" id="3.30.930.30">
    <property type="match status" value="1"/>
</dbReference>
<organism evidence="5 6">
    <name type="scientific">Altericroceibacterium endophyticum</name>
    <dbReference type="NCBI Taxonomy" id="1808508"/>
    <lineage>
        <taxon>Bacteria</taxon>
        <taxon>Pseudomonadati</taxon>
        <taxon>Pseudomonadota</taxon>
        <taxon>Alphaproteobacteria</taxon>
        <taxon>Sphingomonadales</taxon>
        <taxon>Erythrobacteraceae</taxon>
        <taxon>Altericroceibacterium</taxon>
    </lineage>
</organism>
<evidence type="ECO:0000313" key="6">
    <source>
        <dbReference type="Proteomes" id="UP000438476"/>
    </source>
</evidence>
<evidence type="ECO:0000256" key="1">
    <source>
        <dbReference type="ARBA" id="ARBA00010873"/>
    </source>
</evidence>
<dbReference type="AlphaFoldDB" id="A0A6I4T7X9"/>
<comment type="caution">
    <text evidence="5">The sequence shown here is derived from an EMBL/GenBank/DDBJ whole genome shotgun (WGS) entry which is preliminary data.</text>
</comment>
<dbReference type="OrthoDB" id="1826980at2"/>
<feature type="region of interest" description="Disordered" evidence="3">
    <location>
        <begin position="24"/>
        <end position="51"/>
    </location>
</feature>
<evidence type="ECO:0000256" key="3">
    <source>
        <dbReference type="SAM" id="MobiDB-lite"/>
    </source>
</evidence>
<sequence>MHAAYAELKEGSRAVSAAMAAVRGARNQRTREERAAAIADEKEEREGRRRRRLKEEEELLEQISRRVRVHMPEEQRPKFSKTARRLFQRSSIFLPGDVGFSDARGHDGLYSVHFAFAPRGFASTKGRRWRAGEAERAARYITREEGLEGGEHGWWSNVAADRTELAGFFRTLETLEKHDRKNANVYISEIIALPAELTHRQRRKAVRRICRFFEQRGLPYAVAMHTPDEGGDQRNFHCHILYSLRPCERHGAFDWSFAAAKENDINTPAGILARRQTIVRDINATLHAANIDKRLTPLSNKARCMAEPAPNVGQIGTWIARRLTAMEARQALLQKAQSLARQTRSALVDGGTRLTQLGTEVDRRCAEIKRMQSIVRTMAIRSPIASARLRGAELDVKQYLKQRHHEVKTARGRANLSIAQSTSHLARRLDARKLMVDDLMHSASERVLRFGKHTRLRRMLDLVVSVREACAKKTQQRALSVRARLEATSTALVSQTSRAASLARYEKATLDLARERSARLAGSTAKAEQRLARAVSRAEEIATLQVKRKTIEEAATRCHSEDVPRLAAHRSNVSAHLGEIRASAERIWGRDTQALTPLGHGLGLCLARLLANANTRAQSAQDRLANLCKQGQRNARTGIRTGLGGDNDRLAKSAITSEPTELIHARPSATPALSSFKVLRGRSDAQEILRRLVRDRAPTKDVELYPKPSKPSPATGEALLVASQRIAMLRSIAKRREKRVREALRKQSLDSVRRLNLPITLSSSGDYEVAKGHLPDDEIRALKDPSSHKETQAILAGMVRERWALAELKRGPVRQDPTDPAELDLATLAAAMQRLKGKGKD</sequence>
<dbReference type="InterPro" id="IPR005053">
    <property type="entry name" value="MobA_MobL"/>
</dbReference>
<reference evidence="5 6" key="1">
    <citation type="submission" date="2019-12" db="EMBL/GenBank/DDBJ databases">
        <title>Genomic-based taxomic classification of the family Erythrobacteraceae.</title>
        <authorList>
            <person name="Xu L."/>
        </authorList>
    </citation>
    <scope>NUCLEOTIDE SEQUENCE [LARGE SCALE GENOMIC DNA]</scope>
    <source>
        <strain evidence="5 6">LMG 29518</strain>
    </source>
</reference>
<accession>A0A6I4T7X9</accession>
<name>A0A6I4T7X9_9SPHN</name>
<evidence type="ECO:0000313" key="5">
    <source>
        <dbReference type="EMBL" id="MXO65960.1"/>
    </source>
</evidence>
<dbReference type="Proteomes" id="UP000438476">
    <property type="component" value="Unassembled WGS sequence"/>
</dbReference>
<comment type="similarity">
    <text evidence="1">Belongs to the MobA/MobL family.</text>
</comment>
<dbReference type="EMBL" id="WTYT01000004">
    <property type="protein sequence ID" value="MXO65960.1"/>
    <property type="molecule type" value="Genomic_DNA"/>
</dbReference>
<dbReference type="RefSeq" id="WP_160736421.1">
    <property type="nucleotide sequence ID" value="NZ_WTYT01000004.1"/>
</dbReference>
<protein>
    <recommendedName>
        <fullName evidence="4">MobA/MobL protein domain-containing protein</fullName>
    </recommendedName>
</protein>
<feature type="compositionally biased region" description="Basic and acidic residues" evidence="3">
    <location>
        <begin position="29"/>
        <end position="47"/>
    </location>
</feature>
<keyword evidence="6" id="KW-1185">Reference proteome</keyword>
<keyword evidence="2" id="KW-0184">Conjugation</keyword>
<evidence type="ECO:0000259" key="4">
    <source>
        <dbReference type="Pfam" id="PF03389"/>
    </source>
</evidence>
<evidence type="ECO:0000256" key="2">
    <source>
        <dbReference type="ARBA" id="ARBA00022971"/>
    </source>
</evidence>